<dbReference type="AlphaFoldDB" id="A0A538U5H7"/>
<gene>
    <name evidence="3" type="ORF">E6K80_06430</name>
</gene>
<proteinExistence type="predicted"/>
<evidence type="ECO:0000256" key="1">
    <source>
        <dbReference type="SAM" id="MobiDB-lite"/>
    </source>
</evidence>
<name>A0A538U5H7_UNCEI</name>
<comment type="caution">
    <text evidence="3">The sequence shown here is derived from an EMBL/GenBank/DDBJ whole genome shotgun (WGS) entry which is preliminary data.</text>
</comment>
<protein>
    <recommendedName>
        <fullName evidence="5">FlgD Ig-like domain-containing protein</fullName>
    </recommendedName>
</protein>
<reference evidence="3 4" key="1">
    <citation type="journal article" date="2019" name="Nat. Microbiol.">
        <title>Mediterranean grassland soil C-N compound turnover is dependent on rainfall and depth, and is mediated by genomically divergent microorganisms.</title>
        <authorList>
            <person name="Diamond S."/>
            <person name="Andeer P.F."/>
            <person name="Li Z."/>
            <person name="Crits-Christoph A."/>
            <person name="Burstein D."/>
            <person name="Anantharaman K."/>
            <person name="Lane K.R."/>
            <person name="Thomas B.C."/>
            <person name="Pan C."/>
            <person name="Northen T.R."/>
            <person name="Banfield J.F."/>
        </authorList>
    </citation>
    <scope>NUCLEOTIDE SEQUENCE [LARGE SCALE GENOMIC DNA]</scope>
    <source>
        <strain evidence="3">WS_10</strain>
    </source>
</reference>
<dbReference type="Gene3D" id="2.60.40.4070">
    <property type="match status" value="1"/>
</dbReference>
<feature type="signal peptide" evidence="2">
    <location>
        <begin position="1"/>
        <end position="23"/>
    </location>
</feature>
<feature type="chain" id="PRO_5022199382" description="FlgD Ig-like domain-containing protein" evidence="2">
    <location>
        <begin position="24"/>
        <end position="355"/>
    </location>
</feature>
<evidence type="ECO:0000313" key="4">
    <source>
        <dbReference type="Proteomes" id="UP000319836"/>
    </source>
</evidence>
<evidence type="ECO:0000313" key="3">
    <source>
        <dbReference type="EMBL" id="TMQ71152.1"/>
    </source>
</evidence>
<sequence>MKRLAIVISGAALVLGTATAVSAATAAKPRARAATHAGKPAPPAQTSGATSADAALKASGAVPNPPTSQGSADSAYTLKGSAEGTVFKSLTVEGEDRIRYDIERPPLHLDLDPSKAPGLDWGSARDVLDRTVPDFASPLVTTSSHDPCPWIAHPWLSSFASGAVARFKPELKGVERWKLTIVNARGEAVATYQGRGEPPHEIAWDGRSQAGAPVVPGLTYSYVLEAHDRAGNKRNFVGQGFKVSAYRLDTPEGPMLAFAGRELPTSDPRRPATGDAAAVPLLIEAATWVNQAPNPNRPVRVTASARSYDEAQALGATVAKQMAPFLIGDPARLQTAAEVRPDAPEGGMVVIACVK</sequence>
<dbReference type="Proteomes" id="UP000319836">
    <property type="component" value="Unassembled WGS sequence"/>
</dbReference>
<dbReference type="EMBL" id="VBPA01000146">
    <property type="protein sequence ID" value="TMQ71152.1"/>
    <property type="molecule type" value="Genomic_DNA"/>
</dbReference>
<organism evidence="3 4">
    <name type="scientific">Eiseniibacteriota bacterium</name>
    <dbReference type="NCBI Taxonomy" id="2212470"/>
    <lineage>
        <taxon>Bacteria</taxon>
        <taxon>Candidatus Eiseniibacteriota</taxon>
    </lineage>
</organism>
<evidence type="ECO:0000256" key="2">
    <source>
        <dbReference type="SAM" id="SignalP"/>
    </source>
</evidence>
<accession>A0A538U5H7</accession>
<evidence type="ECO:0008006" key="5">
    <source>
        <dbReference type="Google" id="ProtNLM"/>
    </source>
</evidence>
<keyword evidence="2" id="KW-0732">Signal</keyword>
<feature type="region of interest" description="Disordered" evidence="1">
    <location>
        <begin position="32"/>
        <end position="75"/>
    </location>
</feature>